<organism evidence="7 8">
    <name type="scientific">Synchytrium microbalum</name>
    <dbReference type="NCBI Taxonomy" id="1806994"/>
    <lineage>
        <taxon>Eukaryota</taxon>
        <taxon>Fungi</taxon>
        <taxon>Fungi incertae sedis</taxon>
        <taxon>Chytridiomycota</taxon>
        <taxon>Chytridiomycota incertae sedis</taxon>
        <taxon>Chytridiomycetes</taxon>
        <taxon>Synchytriales</taxon>
        <taxon>Synchytriaceae</taxon>
        <taxon>Synchytrium</taxon>
    </lineage>
</organism>
<comment type="caution">
    <text evidence="7">The sequence shown here is derived from an EMBL/GenBank/DDBJ whole genome shotgun (WGS) entry which is preliminary data.</text>
</comment>
<reference evidence="7 8" key="1">
    <citation type="journal article" date="2019" name="Sci. Rep.">
        <title>Comparative genomics of chytrid fungi reveal insights into the obligate biotrophic and pathogenic lifestyle of Synchytrium endobioticum.</title>
        <authorList>
            <person name="van de Vossenberg B.T.L.H."/>
            <person name="Warris S."/>
            <person name="Nguyen H.D.T."/>
            <person name="van Gent-Pelzer M.P.E."/>
            <person name="Joly D.L."/>
            <person name="van de Geest H.C."/>
            <person name="Bonants P.J.M."/>
            <person name="Smith D.S."/>
            <person name="Levesque C.A."/>
            <person name="van der Lee T.A.J."/>
        </authorList>
    </citation>
    <scope>NUCLEOTIDE SEQUENCE [LARGE SCALE GENOMIC DNA]</scope>
    <source>
        <strain evidence="7 8">JEL517</strain>
    </source>
</reference>
<dbReference type="PIRSF" id="PIRSF017245">
    <property type="entry name" value="Phosphoketolase"/>
    <property type="match status" value="1"/>
</dbReference>
<proteinExistence type="inferred from homology"/>
<dbReference type="RefSeq" id="XP_031026151.1">
    <property type="nucleotide sequence ID" value="XM_031167949.1"/>
</dbReference>
<dbReference type="InterPro" id="IPR005593">
    <property type="entry name" value="Xul5P/Fru6P_PKetolase"/>
</dbReference>
<dbReference type="PANTHER" id="PTHR31273:SF1">
    <property type="entry name" value="PHOSPHOKETOLASE-RELATED"/>
    <property type="match status" value="1"/>
</dbReference>
<evidence type="ECO:0000259" key="5">
    <source>
        <dbReference type="Pfam" id="PF09363"/>
    </source>
</evidence>
<keyword evidence="8" id="KW-1185">Reference proteome</keyword>
<keyword evidence="4" id="KW-0456">Lyase</keyword>
<evidence type="ECO:0000256" key="4">
    <source>
        <dbReference type="ARBA" id="ARBA00023239"/>
    </source>
</evidence>
<accession>A0A507C972</accession>
<dbReference type="EMBL" id="QEAO01000007">
    <property type="protein sequence ID" value="TPX35719.1"/>
    <property type="molecule type" value="Genomic_DNA"/>
</dbReference>
<evidence type="ECO:0000256" key="3">
    <source>
        <dbReference type="ARBA" id="ARBA00023052"/>
    </source>
</evidence>
<dbReference type="GO" id="GO:0005975">
    <property type="term" value="P:carbohydrate metabolic process"/>
    <property type="evidence" value="ECO:0007669"/>
    <property type="project" value="InterPro"/>
</dbReference>
<dbReference type="InterPro" id="IPR019790">
    <property type="entry name" value="Xul5P/Fru6P_PKetolase_CS"/>
</dbReference>
<dbReference type="InterPro" id="IPR029061">
    <property type="entry name" value="THDP-binding"/>
</dbReference>
<dbReference type="Gene3D" id="3.40.50.920">
    <property type="match status" value="1"/>
</dbReference>
<dbReference type="InterPro" id="IPR019789">
    <property type="entry name" value="Xul5P/Fru6P_PKetolase_ThDP_BS"/>
</dbReference>
<dbReference type="PROSITE" id="PS60003">
    <property type="entry name" value="PHOSPHOKETOLASE_2"/>
    <property type="match status" value="1"/>
</dbReference>
<dbReference type="GO" id="GO:0016832">
    <property type="term" value="F:aldehyde-lyase activity"/>
    <property type="evidence" value="ECO:0007669"/>
    <property type="project" value="InterPro"/>
</dbReference>
<comment type="cofactor">
    <cofactor evidence="1">
        <name>thiamine diphosphate</name>
        <dbReference type="ChEBI" id="CHEBI:58937"/>
    </cofactor>
</comment>
<evidence type="ECO:0000313" key="7">
    <source>
        <dbReference type="EMBL" id="TPX35719.1"/>
    </source>
</evidence>
<dbReference type="SUPFAM" id="SSF52518">
    <property type="entry name" value="Thiamin diphosphate-binding fold (THDP-binding)"/>
    <property type="match status" value="2"/>
</dbReference>
<dbReference type="STRING" id="1806994.A0A507C972"/>
<dbReference type="Pfam" id="PF09363">
    <property type="entry name" value="XFP_C"/>
    <property type="match status" value="1"/>
</dbReference>
<dbReference type="NCBIfam" id="NF003619">
    <property type="entry name" value="PRK05261.1-4"/>
    <property type="match status" value="1"/>
</dbReference>
<keyword evidence="3" id="KW-0786">Thiamine pyrophosphate</keyword>
<feature type="domain" description="Xylulose 5-phosphate/Fructose 6-phosphate phosphoketolase N-terminal" evidence="6">
    <location>
        <begin position="57"/>
        <end position="411"/>
    </location>
</feature>
<dbReference type="PANTHER" id="PTHR31273">
    <property type="entry name" value="PHOSPHOKETOLASE-RELATED"/>
    <property type="match status" value="1"/>
</dbReference>
<feature type="domain" description="Xylulose 5-phosphate/Fructose 6-phosphate phosphoketolase C-terminal" evidence="5">
    <location>
        <begin position="622"/>
        <end position="825"/>
    </location>
</feature>
<dbReference type="GeneID" id="42003246"/>
<name>A0A507C972_9FUNG</name>
<dbReference type="Pfam" id="PF09364">
    <property type="entry name" value="XFP_N"/>
    <property type="match status" value="1"/>
</dbReference>
<gene>
    <name evidence="7" type="ORF">SmJEL517_g02021</name>
</gene>
<evidence type="ECO:0000259" key="6">
    <source>
        <dbReference type="Pfam" id="PF09364"/>
    </source>
</evidence>
<dbReference type="AlphaFoldDB" id="A0A507C972"/>
<dbReference type="InterPro" id="IPR018970">
    <property type="entry name" value="Xul5P/Fru6P_PKetolase_N"/>
</dbReference>
<dbReference type="OrthoDB" id="2532903at2759"/>
<comment type="similarity">
    <text evidence="2">Belongs to the XFP family.</text>
</comment>
<evidence type="ECO:0000313" key="8">
    <source>
        <dbReference type="Proteomes" id="UP000319731"/>
    </source>
</evidence>
<protein>
    <recommendedName>
        <fullName evidence="9">Phosphoketolase</fullName>
    </recommendedName>
</protein>
<dbReference type="PROSITE" id="PS60002">
    <property type="entry name" value="PHOSPHOKETOLASE_1"/>
    <property type="match status" value="1"/>
</dbReference>
<dbReference type="SUPFAM" id="SSF52922">
    <property type="entry name" value="TK C-terminal domain-like"/>
    <property type="match status" value="1"/>
</dbReference>
<dbReference type="Pfam" id="PF03894">
    <property type="entry name" value="XFP"/>
    <property type="match status" value="1"/>
</dbReference>
<dbReference type="InterPro" id="IPR018969">
    <property type="entry name" value="Xul5P/Fru6P_PKetolase_C"/>
</dbReference>
<dbReference type="Proteomes" id="UP000319731">
    <property type="component" value="Unassembled WGS sequence"/>
</dbReference>
<sequence length="831" mass="91076">MAEQASKISALEQNVEITDLKAAKAPPGSFVVPEAFPNVESLHVVLDIAATRKSEGKELDALKLYRRAADYITAAMLYLRKNTLLRQDLKVDDIKPRLLGHWGTCPGLTLVYSHCNYLIKKHSCSVLLVVGPGHGAPAILANLFLENTLGFFDPKYAWNNNGSQALISGFSWPGGFPSHVNAQVPGTIHEGGELGYCLSVSFGAIMDNPDLIVTCVVGDGEAESGPLSGSWNGYKFIDPKESGAVLPILHVNGFKIAEGTIYGNMSNAELATLFTGFGYQVRIVEHMADIDADLATSMEWAYLEIRRIQHAARTGSPIMKPRWPMIVLRTPKGWNGPKATHGLPVEGSWRAHQIPLTNPFTDDEQFKGLNQWLKSYGPEELFDDNGVPIAAVLDAVPSEMLRMGRNPHTYAVHEELDTPDPSKFAVKESKNETEWVGAMGIAGKYLAELTQKNPKSFRLFSPDEMESNKLGDMLKVTTRNFQPDPVTANSGGRVIEILSEHNCQGWMQGYTLTGRTALFPSYEAFLGIITTMMVQYSKFAKMSRDTPWRRNLSSLNYVESSTLWRQEHNGFSHQNPGFIDTVVNLKSNQSRVYLPPDANTLLATIDHCMRSKGHVNLIVSGKSPVPVYFNTYAEAKHHCNAGAGILKFASTDGGVNPDVVLVGCGCETTMEVVAAAALLKKDAPALRVRVVNVTDLMILADPGASGHPHGLTTELFNSLFTADKPIVFNFHGYPSVVKSLLFDRVAGCDRLVVLGYIEEGTTTTPFDMLVLNQADRFTVAIRALTMASKVVAVAPDVVPLNAKYLAKIHEHQKYILATGQDMPEFSVQPVF</sequence>
<dbReference type="InterPro" id="IPR009014">
    <property type="entry name" value="Transketo_C/PFOR_II"/>
</dbReference>
<evidence type="ECO:0000256" key="2">
    <source>
        <dbReference type="ARBA" id="ARBA00005623"/>
    </source>
</evidence>
<evidence type="ECO:0000256" key="1">
    <source>
        <dbReference type="ARBA" id="ARBA00001964"/>
    </source>
</evidence>
<dbReference type="Gene3D" id="3.40.50.970">
    <property type="match status" value="2"/>
</dbReference>
<evidence type="ECO:0008006" key="9">
    <source>
        <dbReference type="Google" id="ProtNLM"/>
    </source>
</evidence>